<dbReference type="AlphaFoldDB" id="A0AA35TJN9"/>
<evidence type="ECO:0000256" key="3">
    <source>
        <dbReference type="ARBA" id="ARBA00014414"/>
    </source>
</evidence>
<dbReference type="InterPro" id="IPR039778">
    <property type="entry name" value="PDCD4"/>
</dbReference>
<evidence type="ECO:0000256" key="2">
    <source>
        <dbReference type="ARBA" id="ARBA00005497"/>
    </source>
</evidence>
<evidence type="ECO:0000256" key="7">
    <source>
        <dbReference type="SAM" id="MobiDB-lite"/>
    </source>
</evidence>
<comment type="subcellular location">
    <subcellularLocation>
        <location evidence="1">Cytoplasm</location>
    </subcellularLocation>
</comment>
<feature type="domain" description="MI" evidence="8">
    <location>
        <begin position="317"/>
        <end position="437"/>
    </location>
</feature>
<dbReference type="SMART" id="SM00544">
    <property type="entry name" value="MA3"/>
    <property type="match status" value="2"/>
</dbReference>
<dbReference type="SUPFAM" id="SSF48371">
    <property type="entry name" value="ARM repeat"/>
    <property type="match status" value="2"/>
</dbReference>
<protein>
    <recommendedName>
        <fullName evidence="3">Programmed cell death protein 4</fullName>
    </recommendedName>
</protein>
<name>A0AA35TJN9_GEOBA</name>
<gene>
    <name evidence="9" type="ORF">GBAR_LOCUS27067</name>
</gene>
<dbReference type="GO" id="GO:0045892">
    <property type="term" value="P:negative regulation of DNA-templated transcription"/>
    <property type="evidence" value="ECO:0007669"/>
    <property type="project" value="InterPro"/>
</dbReference>
<dbReference type="FunFam" id="1.25.40.180:FF:000008">
    <property type="entry name" value="Programmed cell death protein 4"/>
    <property type="match status" value="1"/>
</dbReference>
<dbReference type="Pfam" id="PF02847">
    <property type="entry name" value="MA3"/>
    <property type="match status" value="2"/>
</dbReference>
<dbReference type="PANTHER" id="PTHR12626:SF0">
    <property type="entry name" value="PROGRAMMED CELL DEATH PROTEIN 4"/>
    <property type="match status" value="1"/>
</dbReference>
<dbReference type="GO" id="GO:0005634">
    <property type="term" value="C:nucleus"/>
    <property type="evidence" value="ECO:0007669"/>
    <property type="project" value="TreeGrafter"/>
</dbReference>
<dbReference type="FunFam" id="1.25.40.180:FF:000009">
    <property type="entry name" value="programmed cell death protein 4"/>
    <property type="match status" value="1"/>
</dbReference>
<proteinExistence type="inferred from homology"/>
<feature type="compositionally biased region" description="Basic and acidic residues" evidence="7">
    <location>
        <begin position="120"/>
        <end position="131"/>
    </location>
</feature>
<evidence type="ECO:0000313" key="10">
    <source>
        <dbReference type="Proteomes" id="UP001174909"/>
    </source>
</evidence>
<evidence type="ECO:0000256" key="5">
    <source>
        <dbReference type="ARBA" id="ARBA00022737"/>
    </source>
</evidence>
<evidence type="ECO:0000313" key="9">
    <source>
        <dbReference type="EMBL" id="CAI8049157.1"/>
    </source>
</evidence>
<dbReference type="Proteomes" id="UP001174909">
    <property type="component" value="Unassembled WGS sequence"/>
</dbReference>
<dbReference type="PROSITE" id="PS51366">
    <property type="entry name" value="MI"/>
    <property type="match status" value="2"/>
</dbReference>
<keyword evidence="10" id="KW-1185">Reference proteome</keyword>
<keyword evidence="6" id="KW-0539">Nucleus</keyword>
<sequence>MSSMEVDVPQLNGFAHNPSKVAKKSVHFGSPPAPANATTAAEITIVTKRSESSVKPKHKARRRARHPSKSEDLENGGVPKPISPCKVHKMAERNRHSRSGMRGGAGGKGTWGKLGEVYYDDGHTHDQKDPNYDSEEEEGTYTVSPSSPHLSIEEFRKQAVAIFKEYFEHGDTTDVAASLAECNIQNIKEEVVHMLVTVALEESASRRELASVLISDLYGYSVINLRDVTEGFNMLLEELDELSLDTPDAPEVLGNFMARAVADDCVPPAYIVNVTDVQDPKALSALKRAQLLLNIKHGMARLDNVWGVGGGQRPVMFLISKMNLLLKEYLSSGDCREADRCLHELEVPHFHHELVYEAIIMVLEYGNAEKMCNLLKYLAESTVLTLDQINMGFMRVFNDMTEIVLDAPNAYHTLSKFVELCFSAGFVSKSMVDELPQRGRKRFVSEGDGGAIKVPED</sequence>
<comment type="similarity">
    <text evidence="2">Belongs to the PDCD4 family.</text>
</comment>
<evidence type="ECO:0000256" key="6">
    <source>
        <dbReference type="ARBA" id="ARBA00023242"/>
    </source>
</evidence>
<reference evidence="9" key="1">
    <citation type="submission" date="2023-03" db="EMBL/GenBank/DDBJ databases">
        <authorList>
            <person name="Steffen K."/>
            <person name="Cardenas P."/>
        </authorList>
    </citation>
    <scope>NUCLEOTIDE SEQUENCE</scope>
</reference>
<dbReference type="InterPro" id="IPR003891">
    <property type="entry name" value="Initiation_fac_eIF4g_MI"/>
</dbReference>
<dbReference type="InterPro" id="IPR016024">
    <property type="entry name" value="ARM-type_fold"/>
</dbReference>
<accession>A0AA35TJN9</accession>
<dbReference type="GO" id="GO:0005829">
    <property type="term" value="C:cytosol"/>
    <property type="evidence" value="ECO:0007669"/>
    <property type="project" value="TreeGrafter"/>
</dbReference>
<dbReference type="PANTHER" id="PTHR12626">
    <property type="entry name" value="PROGRAMMED CELL DEATH 4"/>
    <property type="match status" value="1"/>
</dbReference>
<comment type="caution">
    <text evidence="9">The sequence shown here is derived from an EMBL/GenBank/DDBJ whole genome shotgun (WGS) entry which is preliminary data.</text>
</comment>
<evidence type="ECO:0000259" key="8">
    <source>
        <dbReference type="PROSITE" id="PS51366"/>
    </source>
</evidence>
<dbReference type="Gene3D" id="1.25.40.180">
    <property type="match status" value="2"/>
</dbReference>
<feature type="domain" description="MI" evidence="8">
    <location>
        <begin position="154"/>
        <end position="276"/>
    </location>
</feature>
<evidence type="ECO:0000256" key="1">
    <source>
        <dbReference type="ARBA" id="ARBA00004496"/>
    </source>
</evidence>
<dbReference type="EMBL" id="CASHTH010003779">
    <property type="protein sequence ID" value="CAI8049157.1"/>
    <property type="molecule type" value="Genomic_DNA"/>
</dbReference>
<feature type="compositionally biased region" description="Gly residues" evidence="7">
    <location>
        <begin position="101"/>
        <end position="112"/>
    </location>
</feature>
<feature type="compositionally biased region" description="Basic residues" evidence="7">
    <location>
        <begin position="55"/>
        <end position="67"/>
    </location>
</feature>
<organism evidence="9 10">
    <name type="scientific">Geodia barretti</name>
    <name type="common">Barrett's horny sponge</name>
    <dbReference type="NCBI Taxonomy" id="519541"/>
    <lineage>
        <taxon>Eukaryota</taxon>
        <taxon>Metazoa</taxon>
        <taxon>Porifera</taxon>
        <taxon>Demospongiae</taxon>
        <taxon>Heteroscleromorpha</taxon>
        <taxon>Tetractinellida</taxon>
        <taxon>Astrophorina</taxon>
        <taxon>Geodiidae</taxon>
        <taxon>Geodia</taxon>
    </lineage>
</organism>
<keyword evidence="4" id="KW-0963">Cytoplasm</keyword>
<keyword evidence="5" id="KW-0677">Repeat</keyword>
<evidence type="ECO:0000256" key="4">
    <source>
        <dbReference type="ARBA" id="ARBA00022490"/>
    </source>
</evidence>
<feature type="region of interest" description="Disordered" evidence="7">
    <location>
        <begin position="46"/>
        <end position="148"/>
    </location>
</feature>